<dbReference type="Proteomes" id="UP001066276">
    <property type="component" value="Chromosome 7"/>
</dbReference>
<protein>
    <submittedName>
        <fullName evidence="1">Uncharacterized protein</fullName>
    </submittedName>
</protein>
<comment type="caution">
    <text evidence="1">The sequence shown here is derived from an EMBL/GenBank/DDBJ whole genome shotgun (WGS) entry which is preliminary data.</text>
</comment>
<keyword evidence="2" id="KW-1185">Reference proteome</keyword>
<proteinExistence type="predicted"/>
<accession>A0AAV7PCR4</accession>
<name>A0AAV7PCR4_PLEWA</name>
<gene>
    <name evidence="1" type="ORF">NDU88_003058</name>
</gene>
<dbReference type="EMBL" id="JANPWB010000011">
    <property type="protein sequence ID" value="KAJ1124609.1"/>
    <property type="molecule type" value="Genomic_DNA"/>
</dbReference>
<sequence>MVRCCVALARGSQLPLTRRLDEAAVPQSLPEHARVALCWCEKGYARGPRRRGQHSVLGASVSVHGRRPGVGRPRARAAKCCTHTALLVVVCCKTTRAVGFFIYNMWAKAQPLGPRGNKV</sequence>
<dbReference type="AlphaFoldDB" id="A0AAV7PCR4"/>
<evidence type="ECO:0000313" key="2">
    <source>
        <dbReference type="Proteomes" id="UP001066276"/>
    </source>
</evidence>
<evidence type="ECO:0000313" key="1">
    <source>
        <dbReference type="EMBL" id="KAJ1124609.1"/>
    </source>
</evidence>
<reference evidence="1" key="1">
    <citation type="journal article" date="2022" name="bioRxiv">
        <title>Sequencing and chromosome-scale assembly of the giantPleurodeles waltlgenome.</title>
        <authorList>
            <person name="Brown T."/>
            <person name="Elewa A."/>
            <person name="Iarovenko S."/>
            <person name="Subramanian E."/>
            <person name="Araus A.J."/>
            <person name="Petzold A."/>
            <person name="Susuki M."/>
            <person name="Suzuki K.-i.T."/>
            <person name="Hayashi T."/>
            <person name="Toyoda A."/>
            <person name="Oliveira C."/>
            <person name="Osipova E."/>
            <person name="Leigh N.D."/>
            <person name="Simon A."/>
            <person name="Yun M.H."/>
        </authorList>
    </citation>
    <scope>NUCLEOTIDE SEQUENCE</scope>
    <source>
        <strain evidence="1">20211129_DDA</strain>
        <tissue evidence="1">Liver</tissue>
    </source>
</reference>
<organism evidence="1 2">
    <name type="scientific">Pleurodeles waltl</name>
    <name type="common">Iberian ribbed newt</name>
    <dbReference type="NCBI Taxonomy" id="8319"/>
    <lineage>
        <taxon>Eukaryota</taxon>
        <taxon>Metazoa</taxon>
        <taxon>Chordata</taxon>
        <taxon>Craniata</taxon>
        <taxon>Vertebrata</taxon>
        <taxon>Euteleostomi</taxon>
        <taxon>Amphibia</taxon>
        <taxon>Batrachia</taxon>
        <taxon>Caudata</taxon>
        <taxon>Salamandroidea</taxon>
        <taxon>Salamandridae</taxon>
        <taxon>Pleurodelinae</taxon>
        <taxon>Pleurodeles</taxon>
    </lineage>
</organism>